<name>A0A809RVP7_9BACT</name>
<proteinExistence type="predicted"/>
<dbReference type="EMBL" id="AP022325">
    <property type="protein sequence ID" value="BBU47730.1"/>
    <property type="molecule type" value="Genomic_DNA"/>
</dbReference>
<accession>A0A809RVP7</accession>
<dbReference type="Pfam" id="PF26361">
    <property type="entry name" value="MIB_arm"/>
    <property type="match status" value="1"/>
</dbReference>
<evidence type="ECO:0000313" key="2">
    <source>
        <dbReference type="EMBL" id="BBU47730.1"/>
    </source>
</evidence>
<organism evidence="2 3">
    <name type="scientific">Mycoplasmopsis felis</name>
    <dbReference type="NCBI Taxonomy" id="33923"/>
    <lineage>
        <taxon>Bacteria</taxon>
        <taxon>Bacillati</taxon>
        <taxon>Mycoplasmatota</taxon>
        <taxon>Mycoplasmoidales</taxon>
        <taxon>Metamycoplasmataceae</taxon>
        <taxon>Mycoplasmopsis</taxon>
    </lineage>
</organism>
<evidence type="ECO:0000259" key="1">
    <source>
        <dbReference type="Pfam" id="PF26361"/>
    </source>
</evidence>
<protein>
    <recommendedName>
        <fullName evidence="1">Mycoplasma immunoglobulin binding protein arm domain-containing protein</fullName>
    </recommendedName>
</protein>
<keyword evidence="3" id="KW-1185">Reference proteome</keyword>
<evidence type="ECO:0000313" key="3">
    <source>
        <dbReference type="Proteomes" id="UP000464317"/>
    </source>
</evidence>
<sequence>MNKILKRKNKFFTILTGTTIVASSSVALTLYQSTSSIGQGKDSNYPSYKNGTLIPIDNADGGVLSIFDRGIKQPEKPVETPKPKEKEVVIERDNYTIKVKVKDVPLRKDLRSDIEKGITNRKPYYAEIVPDVTSVEVTEETRQKTIANGQKNLDRQINTNQHIFALFRDPNLHEKSYDSILKGPNEDYFVHLYDKFSALLENGDKVKSFYYQKVLLITIN</sequence>
<dbReference type="Proteomes" id="UP000464317">
    <property type="component" value="Chromosome"/>
</dbReference>
<gene>
    <name evidence="2" type="ORF">JPM2_4230</name>
</gene>
<dbReference type="KEGG" id="mfel:JPM2_4230"/>
<reference evidence="2 3" key="1">
    <citation type="submission" date="2020-01" db="EMBL/GenBank/DDBJ databases">
        <title>Complete genome sequence of Mycoplasma felis strain Myco-2.</title>
        <authorList>
            <person name="Kinoshita Y."/>
            <person name="Niwa H."/>
            <person name="Uchida-Fujii E."/>
            <person name="Nukada T."/>
        </authorList>
    </citation>
    <scope>NUCLEOTIDE SEQUENCE [LARGE SCALE GENOMIC DNA]</scope>
    <source>
        <strain evidence="2 3">Myco-2</strain>
    </source>
</reference>
<dbReference type="InterPro" id="IPR058861">
    <property type="entry name" value="MIB_arm"/>
</dbReference>
<dbReference type="RefSeq" id="WP_161553185.1">
    <property type="nucleotide sequence ID" value="NZ_AP022325.1"/>
</dbReference>
<feature type="domain" description="Mycoplasma immunoglobulin binding protein arm" evidence="1">
    <location>
        <begin position="138"/>
        <end position="209"/>
    </location>
</feature>
<dbReference type="AlphaFoldDB" id="A0A809RVP7"/>